<dbReference type="InterPro" id="IPR011333">
    <property type="entry name" value="SKP1/BTB/POZ_sf"/>
</dbReference>
<evidence type="ECO:0000313" key="4">
    <source>
        <dbReference type="EMBL" id="EEN65430.1"/>
    </source>
</evidence>
<dbReference type="Pfam" id="PF07707">
    <property type="entry name" value="BACK"/>
    <property type="match status" value="1"/>
</dbReference>
<dbReference type="PANTHER" id="PTHR45632">
    <property type="entry name" value="LD33804P"/>
    <property type="match status" value="1"/>
</dbReference>
<evidence type="ECO:0000256" key="1">
    <source>
        <dbReference type="ARBA" id="ARBA00022441"/>
    </source>
</evidence>
<dbReference type="Gene3D" id="1.25.40.420">
    <property type="match status" value="1"/>
</dbReference>
<dbReference type="InterPro" id="IPR017096">
    <property type="entry name" value="BTB-kelch_protein"/>
</dbReference>
<reference evidence="4" key="1">
    <citation type="journal article" date="2008" name="Nature">
        <title>The amphioxus genome and the evolution of the chordate karyotype.</title>
        <authorList>
            <consortium name="US DOE Joint Genome Institute (JGI-PGF)"/>
            <person name="Putnam N.H."/>
            <person name="Butts T."/>
            <person name="Ferrier D.E.K."/>
            <person name="Furlong R.F."/>
            <person name="Hellsten U."/>
            <person name="Kawashima T."/>
            <person name="Robinson-Rechavi M."/>
            <person name="Shoguchi E."/>
            <person name="Terry A."/>
            <person name="Yu J.-K."/>
            <person name="Benito-Gutierrez E.L."/>
            <person name="Dubchak I."/>
            <person name="Garcia-Fernandez J."/>
            <person name="Gibson-Brown J.J."/>
            <person name="Grigoriev I.V."/>
            <person name="Horton A.C."/>
            <person name="de Jong P.J."/>
            <person name="Jurka J."/>
            <person name="Kapitonov V.V."/>
            <person name="Kohara Y."/>
            <person name="Kuroki Y."/>
            <person name="Lindquist E."/>
            <person name="Lucas S."/>
            <person name="Osoegawa K."/>
            <person name="Pennacchio L.A."/>
            <person name="Salamov A.A."/>
            <person name="Satou Y."/>
            <person name="Sauka-Spengler T."/>
            <person name="Schmutz J."/>
            <person name="Shin-I T."/>
            <person name="Toyoda A."/>
            <person name="Bronner-Fraser M."/>
            <person name="Fujiyama A."/>
            <person name="Holland L.Z."/>
            <person name="Holland P.W.H."/>
            <person name="Satoh N."/>
            <person name="Rokhsar D.S."/>
        </authorList>
    </citation>
    <scope>NUCLEOTIDE SEQUENCE [LARGE SCALE GENOMIC DNA]</scope>
    <source>
        <strain evidence="4">S238N-H82</strain>
        <tissue evidence="4">Testes</tissue>
    </source>
</reference>
<dbReference type="AlphaFoldDB" id="C3Y318"/>
<dbReference type="SUPFAM" id="SSF117281">
    <property type="entry name" value="Kelch motif"/>
    <property type="match status" value="1"/>
</dbReference>
<dbReference type="Gene3D" id="2.120.10.80">
    <property type="entry name" value="Kelch-type beta propeller"/>
    <property type="match status" value="1"/>
</dbReference>
<accession>C3Y318</accession>
<dbReference type="PANTHER" id="PTHR45632:SF14">
    <property type="entry name" value="KELCH-LIKE PROTEIN 33"/>
    <property type="match status" value="1"/>
</dbReference>
<dbReference type="eggNOG" id="KOG4441">
    <property type="taxonomic scope" value="Eukaryota"/>
</dbReference>
<evidence type="ECO:0000256" key="2">
    <source>
        <dbReference type="ARBA" id="ARBA00022737"/>
    </source>
</evidence>
<gene>
    <name evidence="4" type="primary">8a</name>
    <name evidence="4" type="synonym">Lhx6</name>
    <name evidence="4" type="ORF">BRAFLDRAFT_86523</name>
</gene>
<dbReference type="PROSITE" id="PS50097">
    <property type="entry name" value="BTB"/>
    <property type="match status" value="1"/>
</dbReference>
<dbReference type="PIRSF" id="PIRSF037037">
    <property type="entry name" value="Kelch-like_protein_gigaxonin"/>
    <property type="match status" value="1"/>
</dbReference>
<keyword evidence="1" id="KW-0880">Kelch repeat</keyword>
<dbReference type="SUPFAM" id="SSF54695">
    <property type="entry name" value="POZ domain"/>
    <property type="match status" value="2"/>
</dbReference>
<dbReference type="SMART" id="SM00225">
    <property type="entry name" value="BTB"/>
    <property type="match status" value="2"/>
</dbReference>
<evidence type="ECO:0000259" key="3">
    <source>
        <dbReference type="PROSITE" id="PS50097"/>
    </source>
</evidence>
<dbReference type="InterPro" id="IPR011705">
    <property type="entry name" value="BACK"/>
</dbReference>
<dbReference type="Pfam" id="PF00651">
    <property type="entry name" value="BTB"/>
    <property type="match status" value="2"/>
</dbReference>
<protein>
    <recommendedName>
        <fullName evidence="3">BTB domain-containing protein</fullName>
    </recommendedName>
</protein>
<dbReference type="Gene3D" id="3.30.710.10">
    <property type="entry name" value="Potassium Channel Kv1.1, Chain A"/>
    <property type="match status" value="2"/>
</dbReference>
<dbReference type="InterPro" id="IPR000210">
    <property type="entry name" value="BTB/POZ_dom"/>
</dbReference>
<feature type="domain" description="BTB" evidence="3">
    <location>
        <begin position="229"/>
        <end position="296"/>
    </location>
</feature>
<dbReference type="SMART" id="SM00875">
    <property type="entry name" value="BACK"/>
    <property type="match status" value="1"/>
</dbReference>
<dbReference type="InterPro" id="IPR015915">
    <property type="entry name" value="Kelch-typ_b-propeller"/>
</dbReference>
<sequence>MASIAENLSESQTTTNSCPKHAANLLKGFTLLWEDGTLCDLFLRSSDGRKIPVHKILVTTCSQTIKRNLGCLKQGETYKCGRVPHTALSQVTCYIYSGVLYVNRETVEAVNSVAELLEIETLKTLCKFAKDCGTQDALTEEQVFHVIRRDGELQCLKDDTSLRKESCDVASLSRTSGSILNNGHGVTKPAYRSKNDTFPEEHSLCMVNDDHFAEVVQGLKQFHTDVSTCDVILVAEHATFPTHRAVLSACSDYFRAMFTVGMRECEEKKVTLHGLTSVGVGAVVHYMYTGELQLSAASLQSVLEAANALLINDVLDMCLDYLLETMSVDSCLTRLHQADCYSLDRLEAAADDFILAHITQVAKLPQFQDLVCDKLCEYLDSDQLGVSNELEAFRVALSWLNHDFTARRQFAGRVMSHIRFPLLSIEELVRHVRTVDFMRRDEECRALVMEATRYQKCPTQQILLQTRRTQVRSANKVLVVVGGSTVEGQADESREEDRWEYAAALDVGLLGHACCAHGSGVYISGGRSIARGRNGFRLYDPDSGVTELAPLRHARSNHAMVAVPGGFLVFGGENGTITIAQVEMYSSAGVGKVAVEHCGKATLQV</sequence>
<organism evidence="4">
    <name type="scientific">Branchiostoma floridae</name>
    <name type="common">Florida lancelet</name>
    <name type="synonym">Amphioxus</name>
    <dbReference type="NCBI Taxonomy" id="7739"/>
    <lineage>
        <taxon>Eukaryota</taxon>
        <taxon>Metazoa</taxon>
        <taxon>Chordata</taxon>
        <taxon>Cephalochordata</taxon>
        <taxon>Leptocardii</taxon>
        <taxon>Amphioxiformes</taxon>
        <taxon>Branchiostomatidae</taxon>
        <taxon>Branchiostoma</taxon>
    </lineage>
</organism>
<proteinExistence type="predicted"/>
<name>C3Y318_BRAFL</name>
<dbReference type="EMBL" id="GG666482">
    <property type="protein sequence ID" value="EEN65430.1"/>
    <property type="molecule type" value="Genomic_DNA"/>
</dbReference>
<keyword evidence="2" id="KW-0677">Repeat</keyword>
<dbReference type="InParanoid" id="C3Y318"/>